<dbReference type="Proteomes" id="UP001374579">
    <property type="component" value="Unassembled WGS sequence"/>
</dbReference>
<dbReference type="EMBL" id="JBAMIC010004070">
    <property type="protein sequence ID" value="KAK7087506.1"/>
    <property type="molecule type" value="Genomic_DNA"/>
</dbReference>
<proteinExistence type="predicted"/>
<dbReference type="InterPro" id="IPR036249">
    <property type="entry name" value="Thioredoxin-like_sf"/>
</dbReference>
<evidence type="ECO:0000256" key="1">
    <source>
        <dbReference type="SAM" id="MobiDB-lite"/>
    </source>
</evidence>
<feature type="region of interest" description="Disordered" evidence="1">
    <location>
        <begin position="52"/>
        <end position="96"/>
    </location>
</feature>
<feature type="compositionally biased region" description="Polar residues" evidence="1">
    <location>
        <begin position="74"/>
        <end position="90"/>
    </location>
</feature>
<protein>
    <submittedName>
        <fullName evidence="2">Uncharacterized protein</fullName>
    </submittedName>
</protein>
<evidence type="ECO:0000313" key="3">
    <source>
        <dbReference type="Proteomes" id="UP001374579"/>
    </source>
</evidence>
<dbReference type="AlphaFoldDB" id="A0AAN9AID7"/>
<organism evidence="2 3">
    <name type="scientific">Littorina saxatilis</name>
    <dbReference type="NCBI Taxonomy" id="31220"/>
    <lineage>
        <taxon>Eukaryota</taxon>
        <taxon>Metazoa</taxon>
        <taxon>Spiralia</taxon>
        <taxon>Lophotrochozoa</taxon>
        <taxon>Mollusca</taxon>
        <taxon>Gastropoda</taxon>
        <taxon>Caenogastropoda</taxon>
        <taxon>Littorinimorpha</taxon>
        <taxon>Littorinoidea</taxon>
        <taxon>Littorinidae</taxon>
        <taxon>Littorina</taxon>
    </lineage>
</organism>
<keyword evidence="3" id="KW-1185">Reference proteome</keyword>
<dbReference type="SUPFAM" id="SSF52833">
    <property type="entry name" value="Thioredoxin-like"/>
    <property type="match status" value="1"/>
</dbReference>
<evidence type="ECO:0000313" key="2">
    <source>
        <dbReference type="EMBL" id="KAK7087506.1"/>
    </source>
</evidence>
<gene>
    <name evidence="2" type="ORF">V1264_021549</name>
</gene>
<reference evidence="2 3" key="1">
    <citation type="submission" date="2024-02" db="EMBL/GenBank/DDBJ databases">
        <title>Chromosome-scale genome assembly of the rough periwinkle Littorina saxatilis.</title>
        <authorList>
            <person name="De Jode A."/>
            <person name="Faria R."/>
            <person name="Formenti G."/>
            <person name="Sims Y."/>
            <person name="Smith T.P."/>
            <person name="Tracey A."/>
            <person name="Wood J.M.D."/>
            <person name="Zagrodzka Z.B."/>
            <person name="Johannesson K."/>
            <person name="Butlin R.K."/>
            <person name="Leder E.H."/>
        </authorList>
    </citation>
    <scope>NUCLEOTIDE SEQUENCE [LARGE SCALE GENOMIC DNA]</scope>
    <source>
        <strain evidence="2">Snail1</strain>
        <tissue evidence="2">Muscle</tissue>
    </source>
</reference>
<name>A0AAN9AID7_9CAEN</name>
<sequence>MKLSAVKGTPADPPYLALMDHHGNIFYKTQVGKFSRARLDELVLDLGFYKKSLANDPDPEGYEEGTRPPPGGTTAEQLKQGTSSKWSQYGQKVEPPLPAESTLAVEKVLEHTWKLRVSDYLRDFRARQGNQPREDL</sequence>
<comment type="caution">
    <text evidence="2">The sequence shown here is derived from an EMBL/GenBank/DDBJ whole genome shotgun (WGS) entry which is preliminary data.</text>
</comment>
<accession>A0AAN9AID7</accession>